<sequence length="91" mass="10088">MGIAKDYMMEPESIDVGFECPTPQCDEIVEASVEPAYYDTSAENESDMAGYSSTRITCLGCKREYIVEGHNYGAGMTYSVVNYPSIEVDVY</sequence>
<dbReference type="EMBL" id="LNCD01000124">
    <property type="protein sequence ID" value="KWV43854.1"/>
    <property type="molecule type" value="Genomic_DNA"/>
</dbReference>
<dbReference type="RefSeq" id="WP_131815358.1">
    <property type="nucleotide sequence ID" value="NZ_LNCD01000124.1"/>
</dbReference>
<proteinExistence type="predicted"/>
<dbReference type="OrthoDB" id="119238at2"/>
<organism evidence="1 2">
    <name type="scientific">Rhizobium altiplani</name>
    <dbReference type="NCBI Taxonomy" id="1864509"/>
    <lineage>
        <taxon>Bacteria</taxon>
        <taxon>Pseudomonadati</taxon>
        <taxon>Pseudomonadota</taxon>
        <taxon>Alphaproteobacteria</taxon>
        <taxon>Hyphomicrobiales</taxon>
        <taxon>Rhizobiaceae</taxon>
        <taxon>Rhizobium/Agrobacterium group</taxon>
        <taxon>Rhizobium</taxon>
    </lineage>
</organism>
<evidence type="ECO:0000313" key="1">
    <source>
        <dbReference type="EMBL" id="KWV43854.1"/>
    </source>
</evidence>
<dbReference type="AlphaFoldDB" id="A0A109J7P5"/>
<protein>
    <submittedName>
        <fullName evidence="1">Uncharacterized protein</fullName>
    </submittedName>
</protein>
<comment type="caution">
    <text evidence="1">The sequence shown here is derived from an EMBL/GenBank/DDBJ whole genome shotgun (WGS) entry which is preliminary data.</text>
</comment>
<reference evidence="1 2" key="1">
    <citation type="submission" date="2015-11" db="EMBL/GenBank/DDBJ databases">
        <title>Draft Genome Sequence of the Strain BR 10423 (Rhizobium sp.) isolated from nodules of Mimosa pudica.</title>
        <authorList>
            <person name="Barauna A.C."/>
            <person name="Zilli J.E."/>
            <person name="Simoes-Araujo J.L."/>
            <person name="Reis V.M."/>
            <person name="James E.K."/>
            <person name="Reis F.B.Jr."/>
            <person name="Rouws L.F."/>
            <person name="Passos S.R."/>
            <person name="Gois S.R."/>
        </authorList>
    </citation>
    <scope>NUCLEOTIDE SEQUENCE [LARGE SCALE GENOMIC DNA]</scope>
    <source>
        <strain evidence="1 2">BR10423</strain>
    </source>
</reference>
<dbReference type="Proteomes" id="UP000068164">
    <property type="component" value="Unassembled WGS sequence"/>
</dbReference>
<evidence type="ECO:0000313" key="2">
    <source>
        <dbReference type="Proteomes" id="UP000068164"/>
    </source>
</evidence>
<keyword evidence="2" id="KW-1185">Reference proteome</keyword>
<name>A0A109J7P5_9HYPH</name>
<accession>A0A109J7P5</accession>
<gene>
    <name evidence="1" type="ORF">AS026_19485</name>
</gene>